<dbReference type="Proteomes" id="UP001174694">
    <property type="component" value="Unassembled WGS sequence"/>
</dbReference>
<feature type="compositionally biased region" description="Acidic residues" evidence="1">
    <location>
        <begin position="228"/>
        <end position="238"/>
    </location>
</feature>
<feature type="compositionally biased region" description="Low complexity" evidence="1">
    <location>
        <begin position="239"/>
        <end position="251"/>
    </location>
</feature>
<feature type="region of interest" description="Disordered" evidence="1">
    <location>
        <begin position="405"/>
        <end position="426"/>
    </location>
</feature>
<dbReference type="AlphaFoldDB" id="A0AA38R8X5"/>
<feature type="region of interest" description="Disordered" evidence="1">
    <location>
        <begin position="314"/>
        <end position="342"/>
    </location>
</feature>
<gene>
    <name evidence="4" type="ORF">NKR23_g10912</name>
</gene>
<feature type="compositionally biased region" description="Acidic residues" evidence="1">
    <location>
        <begin position="168"/>
        <end position="181"/>
    </location>
</feature>
<dbReference type="InterPro" id="IPR008984">
    <property type="entry name" value="SMAD_FHA_dom_sf"/>
</dbReference>
<keyword evidence="2" id="KW-1133">Transmembrane helix</keyword>
<feature type="transmembrane region" description="Helical" evidence="2">
    <location>
        <begin position="433"/>
        <end position="452"/>
    </location>
</feature>
<dbReference type="Pfam" id="PF00498">
    <property type="entry name" value="FHA"/>
    <property type="match status" value="1"/>
</dbReference>
<evidence type="ECO:0000313" key="5">
    <source>
        <dbReference type="Proteomes" id="UP001174694"/>
    </source>
</evidence>
<keyword evidence="2" id="KW-0472">Membrane</keyword>
<organism evidence="4 5">
    <name type="scientific">Pleurostoma richardsiae</name>
    <dbReference type="NCBI Taxonomy" id="41990"/>
    <lineage>
        <taxon>Eukaryota</taxon>
        <taxon>Fungi</taxon>
        <taxon>Dikarya</taxon>
        <taxon>Ascomycota</taxon>
        <taxon>Pezizomycotina</taxon>
        <taxon>Sordariomycetes</taxon>
        <taxon>Sordariomycetidae</taxon>
        <taxon>Calosphaeriales</taxon>
        <taxon>Pleurostomataceae</taxon>
        <taxon>Pleurostoma</taxon>
    </lineage>
</organism>
<feature type="compositionally biased region" description="Acidic residues" evidence="1">
    <location>
        <begin position="207"/>
        <end position="218"/>
    </location>
</feature>
<protein>
    <recommendedName>
        <fullName evidence="3">FHA domain-containing protein</fullName>
    </recommendedName>
</protein>
<evidence type="ECO:0000256" key="1">
    <source>
        <dbReference type="SAM" id="MobiDB-lite"/>
    </source>
</evidence>
<proteinExistence type="predicted"/>
<dbReference type="EMBL" id="JANBVO010000052">
    <property type="protein sequence ID" value="KAJ9133179.1"/>
    <property type="molecule type" value="Genomic_DNA"/>
</dbReference>
<keyword evidence="2" id="KW-0812">Transmembrane</keyword>
<evidence type="ECO:0000259" key="3">
    <source>
        <dbReference type="PROSITE" id="PS50006"/>
    </source>
</evidence>
<feature type="region of interest" description="Disordered" evidence="1">
    <location>
        <begin position="367"/>
        <end position="386"/>
    </location>
</feature>
<reference evidence="4" key="1">
    <citation type="submission" date="2022-07" db="EMBL/GenBank/DDBJ databases">
        <title>Fungi with potential for degradation of polypropylene.</title>
        <authorList>
            <person name="Gostincar C."/>
        </authorList>
    </citation>
    <scope>NUCLEOTIDE SEQUENCE</scope>
    <source>
        <strain evidence="4">EXF-13308</strain>
    </source>
</reference>
<feature type="region of interest" description="Disordered" evidence="1">
    <location>
        <begin position="87"/>
        <end position="142"/>
    </location>
</feature>
<name>A0AA38R8X5_9PEZI</name>
<evidence type="ECO:0000256" key="2">
    <source>
        <dbReference type="SAM" id="Phobius"/>
    </source>
</evidence>
<dbReference type="CDD" id="cd00060">
    <property type="entry name" value="FHA"/>
    <property type="match status" value="1"/>
</dbReference>
<evidence type="ECO:0000313" key="4">
    <source>
        <dbReference type="EMBL" id="KAJ9133179.1"/>
    </source>
</evidence>
<sequence length="459" mass="48786">MSRRHAELVADIDARTVHIRDIGSLLGTYVNDESRRIDKDTTCQLCDGDLVRFGSTIFRGASSSHQLCVRVRIEYLDRVSIAHCTARRVSSPEDTEDSDGDDPRVAAIDSTRSGVGAKVSRPEVIDLTSPSPTRSAILPATTRGSRRLALSPVFRQGTEAEGFRGYAEDGDLDGSDAESDNLSEAQGFATSSDSEGDQRDVWSDGYSSDEESLAEDSDGQSLWGAERDDLDVEDDLDADSAAAPAPNDAPLMTSYSRPPGAACIHPPLPAVAPLASGNNTVTAKSSLSSLERHVVEVMGANTGARDCSEVRQVDESPAVHQETSKRYQSPSDMPVAPEASAPACRAHVRTSAVAKRKAADMSTVRADAAWRSAQSPRSTGKEDGAFQTAAIDGRRSLEAADQRLVSLPPASRPHSTDDEQRPKKKARAIAERVGYAALGGATVGVVMLGSLIRTAPSLL</sequence>
<dbReference type="PROSITE" id="PS50006">
    <property type="entry name" value="FHA_DOMAIN"/>
    <property type="match status" value="1"/>
</dbReference>
<comment type="caution">
    <text evidence="4">The sequence shown here is derived from an EMBL/GenBank/DDBJ whole genome shotgun (WGS) entry which is preliminary data.</text>
</comment>
<feature type="domain" description="FHA" evidence="3">
    <location>
        <begin position="1"/>
        <end position="35"/>
    </location>
</feature>
<feature type="region of interest" description="Disordered" evidence="1">
    <location>
        <begin position="160"/>
        <end position="254"/>
    </location>
</feature>
<keyword evidence="5" id="KW-1185">Reference proteome</keyword>
<dbReference type="InterPro" id="IPR000253">
    <property type="entry name" value="FHA_dom"/>
</dbReference>
<feature type="compositionally biased region" description="Polar residues" evidence="1">
    <location>
        <begin position="182"/>
        <end position="193"/>
    </location>
</feature>
<dbReference type="Gene3D" id="2.60.200.20">
    <property type="match status" value="1"/>
</dbReference>
<accession>A0AA38R8X5</accession>
<dbReference type="SUPFAM" id="SSF49879">
    <property type="entry name" value="SMAD/FHA domain"/>
    <property type="match status" value="1"/>
</dbReference>